<name>A0A6S5RX93_9GAMM</name>
<gene>
    <name evidence="2" type="ORF">WP8S17C03_34140</name>
</gene>
<reference evidence="2 3" key="1">
    <citation type="submission" date="2019-12" db="EMBL/GenBank/DDBJ databases">
        <title>complete genome sequences of Pseudomonas otitidis str. WP8-S17-CRE-03 isolated from wastewater treatment plant effluent.</title>
        <authorList>
            <person name="Sekizuka T."/>
            <person name="Itokawa K."/>
            <person name="Yatsu K."/>
            <person name="Inamine Y."/>
            <person name="Kuroda M."/>
        </authorList>
    </citation>
    <scope>NUCLEOTIDE SEQUENCE [LARGE SCALE GENOMIC DNA]</scope>
    <source>
        <strain evidence="2 3">WP8-S17-CRE-03</strain>
    </source>
</reference>
<organism evidence="2 3">
    <name type="scientific">Metapseudomonas otitidis</name>
    <dbReference type="NCBI Taxonomy" id="319939"/>
    <lineage>
        <taxon>Bacteria</taxon>
        <taxon>Pseudomonadati</taxon>
        <taxon>Pseudomonadota</taxon>
        <taxon>Gammaproteobacteria</taxon>
        <taxon>Pseudomonadales</taxon>
        <taxon>Pseudomonadaceae</taxon>
        <taxon>Metapseudomonas</taxon>
    </lineage>
</organism>
<dbReference type="Pfam" id="PF05136">
    <property type="entry name" value="Phage_portal_2"/>
    <property type="match status" value="1"/>
</dbReference>
<sequence>MSQIQILHPNGQPARQVLSAWQGAGEGFGGQLGNWQPPLRTLDAALLPQLDLGNARAEDVTRNNAFAANGVQMHIDNIVGHLFRLSYKPRWQRLGISDADARALAQDVEAWWTEYAEDPIGCWLDVERKRTATMMVREAIATHTRFGEVCAQGLWLDRPGTRMRTAVRLISPKRVSNPRGRRDTARLRAGIELDEHGAVRGGWVRSGDGIGFGLGSGMGQDWVFVERETAHGRPKFIHIFEPMEDGQTRGANQFLTVLEQSHMLPKLQHTKLQNAIVNAMYAATLESELGTEAAQQIIGIGAQDSVKNLAGYMMAVNQFHSGSQLRLNGVKIPHLWPGERLNLQTSGNVDNGFTDLESSILRWMAAGLNVPYEPFAKDYRQSTYSSARASMMEGWRYYMGRRKVIAARFATYLFVLAFEEAVQRREITLPRNATRDFYEGRAAWTNCDWIGAGRLAIDGLKEVKEAVLRIESGLSTYEKELALLGEDYQETFAQQVREMNERREAGLPPPSWFKAEQLAPEQTTPTE</sequence>
<dbReference type="EMBL" id="AP022213">
    <property type="protein sequence ID" value="BBT17365.1"/>
    <property type="molecule type" value="Genomic_DNA"/>
</dbReference>
<evidence type="ECO:0000256" key="1">
    <source>
        <dbReference type="SAM" id="MobiDB-lite"/>
    </source>
</evidence>
<evidence type="ECO:0000313" key="3">
    <source>
        <dbReference type="Proteomes" id="UP000515591"/>
    </source>
</evidence>
<accession>A0A6S5RX93</accession>
<dbReference type="RefSeq" id="WP_182850374.1">
    <property type="nucleotide sequence ID" value="NZ_AP022213.1"/>
</dbReference>
<proteinExistence type="predicted"/>
<dbReference type="AlphaFoldDB" id="A0A6S5RX93"/>
<evidence type="ECO:0000313" key="2">
    <source>
        <dbReference type="EMBL" id="BBT17365.1"/>
    </source>
</evidence>
<protein>
    <submittedName>
        <fullName evidence="2">Phage portal protein</fullName>
    </submittedName>
</protein>
<dbReference type="InterPro" id="IPR006429">
    <property type="entry name" value="Phage_lambda_portal"/>
</dbReference>
<dbReference type="GO" id="GO:0005198">
    <property type="term" value="F:structural molecule activity"/>
    <property type="evidence" value="ECO:0007669"/>
    <property type="project" value="InterPro"/>
</dbReference>
<dbReference type="Proteomes" id="UP000515591">
    <property type="component" value="Chromosome"/>
</dbReference>
<dbReference type="NCBIfam" id="TIGR01539">
    <property type="entry name" value="portal_lambda"/>
    <property type="match status" value="1"/>
</dbReference>
<feature type="region of interest" description="Disordered" evidence="1">
    <location>
        <begin position="500"/>
        <end position="527"/>
    </location>
</feature>
<dbReference type="GO" id="GO:0019068">
    <property type="term" value="P:virion assembly"/>
    <property type="evidence" value="ECO:0007669"/>
    <property type="project" value="InterPro"/>
</dbReference>